<evidence type="ECO:0000256" key="1">
    <source>
        <dbReference type="ARBA" id="ARBA00004651"/>
    </source>
</evidence>
<feature type="transmembrane region" description="Helical" evidence="7">
    <location>
        <begin position="358"/>
        <end position="378"/>
    </location>
</feature>
<feature type="transmembrane region" description="Helical" evidence="7">
    <location>
        <begin position="261"/>
        <end position="279"/>
    </location>
</feature>
<reference evidence="8 9" key="1">
    <citation type="submission" date="2020-10" db="EMBL/GenBank/DDBJ databases">
        <title>Identification of Nocardia species via Next-generation sequencing and recognition of intraspecies genetic diversity.</title>
        <authorList>
            <person name="Li P."/>
            <person name="Li P."/>
            <person name="Lu B."/>
        </authorList>
    </citation>
    <scope>NUCLEOTIDE SEQUENCE [LARGE SCALE GENOMIC DNA]</scope>
    <source>
        <strain evidence="8 9">N-11</strain>
    </source>
</reference>
<evidence type="ECO:0000313" key="9">
    <source>
        <dbReference type="Proteomes" id="UP000807309"/>
    </source>
</evidence>
<dbReference type="Proteomes" id="UP000807309">
    <property type="component" value="Unassembled WGS sequence"/>
</dbReference>
<feature type="transmembrane region" description="Helical" evidence="7">
    <location>
        <begin position="316"/>
        <end position="337"/>
    </location>
</feature>
<dbReference type="RefSeq" id="WP_195033357.1">
    <property type="nucleotide sequence ID" value="NZ_JADLRE010000009.1"/>
</dbReference>
<feature type="transmembrane region" description="Helical" evidence="7">
    <location>
        <begin position="163"/>
        <end position="188"/>
    </location>
</feature>
<dbReference type="Gene3D" id="1.20.1250.20">
    <property type="entry name" value="MFS general substrate transporter like domains"/>
    <property type="match status" value="1"/>
</dbReference>
<keyword evidence="2" id="KW-1003">Cell membrane</keyword>
<evidence type="ECO:0000256" key="6">
    <source>
        <dbReference type="SAM" id="MobiDB-lite"/>
    </source>
</evidence>
<evidence type="ECO:0000256" key="7">
    <source>
        <dbReference type="SAM" id="Phobius"/>
    </source>
</evidence>
<dbReference type="InterPro" id="IPR036259">
    <property type="entry name" value="MFS_trans_sf"/>
</dbReference>
<evidence type="ECO:0000256" key="2">
    <source>
        <dbReference type="ARBA" id="ARBA00022475"/>
    </source>
</evidence>
<comment type="subcellular location">
    <subcellularLocation>
        <location evidence="1">Cell membrane</location>
        <topology evidence="1">Multi-pass membrane protein</topology>
    </subcellularLocation>
</comment>
<dbReference type="CDD" id="cd06173">
    <property type="entry name" value="MFS_MefA_like"/>
    <property type="match status" value="1"/>
</dbReference>
<proteinExistence type="predicted"/>
<dbReference type="PANTHER" id="PTHR23513:SF6">
    <property type="entry name" value="MAJOR FACILITATOR SUPERFAMILY ASSOCIATED DOMAIN-CONTAINING PROTEIN"/>
    <property type="match status" value="1"/>
</dbReference>
<keyword evidence="4 7" id="KW-1133">Transmembrane helix</keyword>
<dbReference type="Pfam" id="PF07690">
    <property type="entry name" value="MFS_1"/>
    <property type="match status" value="1"/>
</dbReference>
<feature type="transmembrane region" description="Helical" evidence="7">
    <location>
        <begin position="291"/>
        <end position="310"/>
    </location>
</feature>
<evidence type="ECO:0000256" key="4">
    <source>
        <dbReference type="ARBA" id="ARBA00022989"/>
    </source>
</evidence>
<feature type="transmembrane region" description="Helical" evidence="7">
    <location>
        <begin position="21"/>
        <end position="43"/>
    </location>
</feature>
<evidence type="ECO:0000313" key="8">
    <source>
        <dbReference type="EMBL" id="MBF6226209.1"/>
    </source>
</evidence>
<feature type="transmembrane region" description="Helical" evidence="7">
    <location>
        <begin position="225"/>
        <end position="249"/>
    </location>
</feature>
<protein>
    <submittedName>
        <fullName evidence="8">MFS transporter</fullName>
    </submittedName>
</protein>
<evidence type="ECO:0000256" key="3">
    <source>
        <dbReference type="ARBA" id="ARBA00022692"/>
    </source>
</evidence>
<feature type="region of interest" description="Disordered" evidence="6">
    <location>
        <begin position="426"/>
        <end position="459"/>
    </location>
</feature>
<evidence type="ECO:0000256" key="5">
    <source>
        <dbReference type="ARBA" id="ARBA00023136"/>
    </source>
</evidence>
<keyword evidence="9" id="KW-1185">Reference proteome</keyword>
<dbReference type="EMBL" id="JADLRE010000009">
    <property type="protein sequence ID" value="MBF6226209.1"/>
    <property type="molecule type" value="Genomic_DNA"/>
</dbReference>
<sequence length="459" mass="47739">MRFRGVLAEANFRALWVANAFGDIASNMTVVALSVTSVVVLHASSFEVGVIAALSRAAYLVVALPVGVWVDRWNRKRVLIVSDLVRLAAVMWIPLGYFLGVLAIWQLMLVGAVVSTANVFFDVAHTAILPSLVGRKRVSDASARLQSVDTITSATIPAVAGKLIASTSAAAAFLAAGAVSLVSTLFVWRITERPSDTARTSEPVGFGTAVREGLRYVAGHRILRATVTAGVLLNFGAGMYNAVIAVYVLRDCGISASQYGYALALGSAGGFVGSLVGQHIGRALGEIRTQVVGYCTMGAALAAPTVGPHLPLPIWISYAAAVFLLSFLLVVISVNTSGMHARLTPHRLLGRVSASRRFATLGIVPIGALVGGLVSSHLSAATTLLIAAAFPASTLVVFALSPVIAMRVLPAELEVDDEADSAISQEFSAVATPTGKPTAPDGSAQALDPAAVPRQHPRS</sequence>
<name>A0ABS0C761_9NOCA</name>
<comment type="caution">
    <text evidence="8">The sequence shown here is derived from an EMBL/GenBank/DDBJ whole genome shotgun (WGS) entry which is preliminary data.</text>
</comment>
<gene>
    <name evidence="8" type="ORF">IU470_14010</name>
</gene>
<feature type="transmembrane region" description="Helical" evidence="7">
    <location>
        <begin position="91"/>
        <end position="114"/>
    </location>
</feature>
<feature type="transmembrane region" description="Helical" evidence="7">
    <location>
        <begin position="384"/>
        <end position="405"/>
    </location>
</feature>
<keyword evidence="3 7" id="KW-0812">Transmembrane</keyword>
<dbReference type="SUPFAM" id="SSF103473">
    <property type="entry name" value="MFS general substrate transporter"/>
    <property type="match status" value="1"/>
</dbReference>
<dbReference type="InterPro" id="IPR011701">
    <property type="entry name" value="MFS"/>
</dbReference>
<accession>A0ABS0C761</accession>
<dbReference type="PANTHER" id="PTHR23513">
    <property type="entry name" value="INTEGRAL MEMBRANE EFFLUX PROTEIN-RELATED"/>
    <property type="match status" value="1"/>
</dbReference>
<feature type="transmembrane region" description="Helical" evidence="7">
    <location>
        <begin position="49"/>
        <end position="70"/>
    </location>
</feature>
<organism evidence="8 9">
    <name type="scientific">Nocardia abscessus</name>
    <dbReference type="NCBI Taxonomy" id="120957"/>
    <lineage>
        <taxon>Bacteria</taxon>
        <taxon>Bacillati</taxon>
        <taxon>Actinomycetota</taxon>
        <taxon>Actinomycetes</taxon>
        <taxon>Mycobacteriales</taxon>
        <taxon>Nocardiaceae</taxon>
        <taxon>Nocardia</taxon>
    </lineage>
</organism>
<keyword evidence="5 7" id="KW-0472">Membrane</keyword>